<dbReference type="CDD" id="cd02440">
    <property type="entry name" value="AdoMet_MTases"/>
    <property type="match status" value="1"/>
</dbReference>
<evidence type="ECO:0000256" key="2">
    <source>
        <dbReference type="ARBA" id="ARBA00022679"/>
    </source>
</evidence>
<dbReference type="PANTHER" id="PTHR43542">
    <property type="entry name" value="METHYLTRANSFERASE"/>
    <property type="match status" value="1"/>
</dbReference>
<gene>
    <name evidence="4" type="ORF">ABIE13_005493</name>
</gene>
<dbReference type="SUPFAM" id="SSF53335">
    <property type="entry name" value="S-adenosyl-L-methionine-dependent methyltransferases"/>
    <property type="match status" value="1"/>
</dbReference>
<keyword evidence="3" id="KW-0175">Coiled coil</keyword>
<keyword evidence="1 4" id="KW-0489">Methyltransferase</keyword>
<dbReference type="InterPro" id="IPR029063">
    <property type="entry name" value="SAM-dependent_MTases_sf"/>
</dbReference>
<organism evidence="4 5">
    <name type="scientific">Ottowia thiooxydans</name>
    <dbReference type="NCBI Taxonomy" id="219182"/>
    <lineage>
        <taxon>Bacteria</taxon>
        <taxon>Pseudomonadati</taxon>
        <taxon>Pseudomonadota</taxon>
        <taxon>Betaproteobacteria</taxon>
        <taxon>Burkholderiales</taxon>
        <taxon>Comamonadaceae</taxon>
        <taxon>Ottowia</taxon>
    </lineage>
</organism>
<keyword evidence="2 4" id="KW-0808">Transferase</keyword>
<dbReference type="EC" id="2.1.1.171" evidence="4"/>
<dbReference type="PIRSF" id="PIRSF004553">
    <property type="entry name" value="CHP00095"/>
    <property type="match status" value="1"/>
</dbReference>
<proteinExistence type="predicted"/>
<evidence type="ECO:0000256" key="1">
    <source>
        <dbReference type="ARBA" id="ARBA00022603"/>
    </source>
</evidence>
<reference evidence="4 5" key="1">
    <citation type="submission" date="2024-06" db="EMBL/GenBank/DDBJ databases">
        <title>Sorghum-associated microbial communities from plants grown in Nebraska, USA.</title>
        <authorList>
            <person name="Schachtman D."/>
        </authorList>
    </citation>
    <scope>NUCLEOTIDE SEQUENCE [LARGE SCALE GENOMIC DNA]</scope>
    <source>
        <strain evidence="4 5">2709</strain>
    </source>
</reference>
<dbReference type="PANTHER" id="PTHR43542:SF1">
    <property type="entry name" value="METHYLTRANSFERASE"/>
    <property type="match status" value="1"/>
</dbReference>
<dbReference type="NCBIfam" id="TIGR00095">
    <property type="entry name" value="16S rRNA (guanine(966)-N(2))-methyltransferase RsmD"/>
    <property type="match status" value="1"/>
</dbReference>
<dbReference type="RefSeq" id="WP_354449221.1">
    <property type="nucleotide sequence ID" value="NZ_JBEPSH010000017.1"/>
</dbReference>
<dbReference type="GO" id="GO:0052913">
    <property type="term" value="F:16S rRNA (guanine(966)-N(2))-methyltransferase activity"/>
    <property type="evidence" value="ECO:0007669"/>
    <property type="project" value="UniProtKB-EC"/>
</dbReference>
<evidence type="ECO:0000313" key="4">
    <source>
        <dbReference type="EMBL" id="MET4580352.1"/>
    </source>
</evidence>
<comment type="caution">
    <text evidence="4">The sequence shown here is derived from an EMBL/GenBank/DDBJ whole genome shotgun (WGS) entry which is preliminary data.</text>
</comment>
<name>A0ABV2QH35_9BURK</name>
<evidence type="ECO:0000313" key="5">
    <source>
        <dbReference type="Proteomes" id="UP001549320"/>
    </source>
</evidence>
<accession>A0ABV2QH35</accession>
<dbReference type="Pfam" id="PF03602">
    <property type="entry name" value="Cons_hypoth95"/>
    <property type="match status" value="1"/>
</dbReference>
<evidence type="ECO:0000256" key="3">
    <source>
        <dbReference type="SAM" id="Coils"/>
    </source>
</evidence>
<keyword evidence="5" id="KW-1185">Reference proteome</keyword>
<feature type="coiled-coil region" evidence="3">
    <location>
        <begin position="86"/>
        <end position="113"/>
    </location>
</feature>
<dbReference type="EMBL" id="JBEPSH010000017">
    <property type="protein sequence ID" value="MET4580352.1"/>
    <property type="molecule type" value="Genomic_DNA"/>
</dbReference>
<dbReference type="Gene3D" id="3.40.50.150">
    <property type="entry name" value="Vaccinia Virus protein VP39"/>
    <property type="match status" value="1"/>
</dbReference>
<dbReference type="InterPro" id="IPR004398">
    <property type="entry name" value="RNA_MeTrfase_RsmD"/>
</dbReference>
<dbReference type="Proteomes" id="UP001549320">
    <property type="component" value="Unassembled WGS sequence"/>
</dbReference>
<protein>
    <submittedName>
        <fullName evidence="4">16S rRNA (Guanine966-N2)-methyltransferase</fullName>
        <ecNumber evidence="4">2.1.1.171</ecNumber>
    </submittedName>
</protein>
<sequence>MSTKPSTRSTQAAPHVVRIIGGQWRRTRLPVADKPGLRPTPDRVRETLFNWLGQDLAGWHCVDAFSGTGALGLEAASRGADDVLLIEQDAALVAKLRQLKEQLKAEKVQVQRGDALAVLRGLPRASKDLVLLDPPFAADLFSSALAAAAPLVRAGGWVYLEAPSQADGAELEALGLTLHRHLKAGAVHAHLLQRAPA</sequence>